<evidence type="ECO:0008006" key="2">
    <source>
        <dbReference type="Google" id="ProtNLM"/>
    </source>
</evidence>
<proteinExistence type="predicted"/>
<dbReference type="Gene3D" id="2.130.10.10">
    <property type="entry name" value="YVTN repeat-like/Quinoprotein amine dehydrogenase"/>
    <property type="match status" value="1"/>
</dbReference>
<dbReference type="InterPro" id="IPR015943">
    <property type="entry name" value="WD40/YVTN_repeat-like_dom_sf"/>
</dbReference>
<comment type="caution">
    <text evidence="1">The sequence shown here is derived from an EMBL/GenBank/DDBJ whole genome shotgun (WGS) entry which is preliminary data.</text>
</comment>
<evidence type="ECO:0000313" key="1">
    <source>
        <dbReference type="EMBL" id="HGE78009.1"/>
    </source>
</evidence>
<dbReference type="SUPFAM" id="SSF110296">
    <property type="entry name" value="Oligoxyloglucan reducing end-specific cellobiohydrolase"/>
    <property type="match status" value="1"/>
</dbReference>
<dbReference type="AlphaFoldDB" id="A0A7V3VU89"/>
<accession>A0A7V3VU89</accession>
<reference evidence="1" key="1">
    <citation type="journal article" date="2020" name="mSystems">
        <title>Genome- and Community-Level Interaction Insights into Carbon Utilization and Element Cycling Functions of Hydrothermarchaeota in Hydrothermal Sediment.</title>
        <authorList>
            <person name="Zhou Z."/>
            <person name="Liu Y."/>
            <person name="Xu W."/>
            <person name="Pan J."/>
            <person name="Luo Z.H."/>
            <person name="Li M."/>
        </authorList>
    </citation>
    <scope>NUCLEOTIDE SEQUENCE [LARGE SCALE GENOMIC DNA]</scope>
    <source>
        <strain evidence="1">SpSt-961</strain>
    </source>
</reference>
<sequence>MGQHAGQFIIYAADQTHKLYKSVNEGEYWDSLPPPEYPNANIVNPTCVITDVNNAQVVYIGKNSDVPVWKSEDGGQTWVQIGLDFLDVSSIIYPEQ</sequence>
<dbReference type="EMBL" id="DTOZ01000081">
    <property type="protein sequence ID" value="HGE78009.1"/>
    <property type="molecule type" value="Genomic_DNA"/>
</dbReference>
<gene>
    <name evidence="1" type="ORF">ENX68_03290</name>
</gene>
<name>A0A7V3VU89_UNCW3</name>
<organism evidence="1">
    <name type="scientific">candidate division WOR-3 bacterium</name>
    <dbReference type="NCBI Taxonomy" id="2052148"/>
    <lineage>
        <taxon>Bacteria</taxon>
        <taxon>Bacteria division WOR-3</taxon>
    </lineage>
</organism>
<protein>
    <recommendedName>
        <fullName evidence="2">Sortilin N-terminal domain-containing protein</fullName>
    </recommendedName>
</protein>